<proteinExistence type="predicted"/>
<accession>A0A915EQ23</accession>
<name>A0A915EQ23_9BILA</name>
<dbReference type="AlphaFoldDB" id="A0A915EQ23"/>
<evidence type="ECO:0000313" key="1">
    <source>
        <dbReference type="Proteomes" id="UP000887574"/>
    </source>
</evidence>
<organism evidence="1 2">
    <name type="scientific">Ditylenchus dipsaci</name>
    <dbReference type="NCBI Taxonomy" id="166011"/>
    <lineage>
        <taxon>Eukaryota</taxon>
        <taxon>Metazoa</taxon>
        <taxon>Ecdysozoa</taxon>
        <taxon>Nematoda</taxon>
        <taxon>Chromadorea</taxon>
        <taxon>Rhabditida</taxon>
        <taxon>Tylenchina</taxon>
        <taxon>Tylenchomorpha</taxon>
        <taxon>Sphaerularioidea</taxon>
        <taxon>Anguinidae</taxon>
        <taxon>Anguininae</taxon>
        <taxon>Ditylenchus</taxon>
    </lineage>
</organism>
<dbReference type="Proteomes" id="UP000887574">
    <property type="component" value="Unplaced"/>
</dbReference>
<sequence>MHLIACQNLPFAVVEAETFEPILSASDREGLKGSEHYSKWVMLASTQPLRKKCSIVSTNVVLYHSV</sequence>
<reference evidence="2" key="1">
    <citation type="submission" date="2022-11" db="UniProtKB">
        <authorList>
            <consortium name="WormBaseParasite"/>
        </authorList>
    </citation>
    <scope>IDENTIFICATION</scope>
</reference>
<evidence type="ECO:0000313" key="2">
    <source>
        <dbReference type="WBParaSite" id="jg8594"/>
    </source>
</evidence>
<keyword evidence="1" id="KW-1185">Reference proteome</keyword>
<dbReference type="WBParaSite" id="jg8594">
    <property type="protein sequence ID" value="jg8594"/>
    <property type="gene ID" value="jg8594"/>
</dbReference>
<protein>
    <submittedName>
        <fullName evidence="2">Uncharacterized protein</fullName>
    </submittedName>
</protein>